<evidence type="ECO:0000256" key="3">
    <source>
        <dbReference type="ARBA" id="ARBA00023163"/>
    </source>
</evidence>
<dbReference type="EMBL" id="FWXB01000003">
    <property type="protein sequence ID" value="SMC11578.1"/>
    <property type="molecule type" value="Genomic_DNA"/>
</dbReference>
<keyword evidence="6" id="KW-1185">Reference proteome</keyword>
<evidence type="ECO:0000313" key="6">
    <source>
        <dbReference type="Proteomes" id="UP000193224"/>
    </source>
</evidence>
<name>A0A1X7BPK7_9RHOB</name>
<proteinExistence type="predicted"/>
<gene>
    <name evidence="5" type="primary">cdhR_2</name>
    <name evidence="5" type="ORF">ROA7745_01393</name>
</gene>
<dbReference type="GO" id="GO:0003700">
    <property type="term" value="F:DNA-binding transcription factor activity"/>
    <property type="evidence" value="ECO:0007669"/>
    <property type="project" value="InterPro"/>
</dbReference>
<evidence type="ECO:0000256" key="1">
    <source>
        <dbReference type="ARBA" id="ARBA00023015"/>
    </source>
</evidence>
<dbReference type="OrthoDB" id="9793400at2"/>
<dbReference type="InterPro" id="IPR018062">
    <property type="entry name" value="HTH_AraC-typ_CS"/>
</dbReference>
<protein>
    <submittedName>
        <fullName evidence="5">HTH-type transcriptional regulator CdhR</fullName>
    </submittedName>
</protein>
<dbReference type="SUPFAM" id="SSF52317">
    <property type="entry name" value="Class I glutamine amidotransferase-like"/>
    <property type="match status" value="1"/>
</dbReference>
<dbReference type="Gene3D" id="3.40.50.880">
    <property type="match status" value="1"/>
</dbReference>
<dbReference type="PROSITE" id="PS00041">
    <property type="entry name" value="HTH_ARAC_FAMILY_1"/>
    <property type="match status" value="1"/>
</dbReference>
<dbReference type="PROSITE" id="PS01124">
    <property type="entry name" value="HTH_ARAC_FAMILY_2"/>
    <property type="match status" value="1"/>
</dbReference>
<keyword evidence="2" id="KW-0238">DNA-binding</keyword>
<dbReference type="SMART" id="SM00342">
    <property type="entry name" value="HTH_ARAC"/>
    <property type="match status" value="1"/>
</dbReference>
<reference evidence="5 6" key="1">
    <citation type="submission" date="2017-03" db="EMBL/GenBank/DDBJ databases">
        <authorList>
            <person name="Afonso C.L."/>
            <person name="Miller P.J."/>
            <person name="Scott M.A."/>
            <person name="Spackman E."/>
            <person name="Goraichik I."/>
            <person name="Dimitrov K.M."/>
            <person name="Suarez D.L."/>
            <person name="Swayne D.E."/>
        </authorList>
    </citation>
    <scope>NUCLEOTIDE SEQUENCE [LARGE SCALE GENOMIC DNA]</scope>
    <source>
        <strain evidence="5 6">CECT 7745</strain>
    </source>
</reference>
<dbReference type="InterPro" id="IPR052158">
    <property type="entry name" value="INH-QAR"/>
</dbReference>
<dbReference type="Pfam" id="PF01965">
    <property type="entry name" value="DJ-1_PfpI"/>
    <property type="match status" value="1"/>
</dbReference>
<dbReference type="InterPro" id="IPR009057">
    <property type="entry name" value="Homeodomain-like_sf"/>
</dbReference>
<dbReference type="SUPFAM" id="SSF46689">
    <property type="entry name" value="Homeodomain-like"/>
    <property type="match status" value="2"/>
</dbReference>
<dbReference type="RefSeq" id="WP_085799509.1">
    <property type="nucleotide sequence ID" value="NZ_FWXB01000003.1"/>
</dbReference>
<keyword evidence="1" id="KW-0805">Transcription regulation</keyword>
<organism evidence="5 6">
    <name type="scientific">Roseovarius aestuarii</name>
    <dbReference type="NCBI Taxonomy" id="475083"/>
    <lineage>
        <taxon>Bacteria</taxon>
        <taxon>Pseudomonadati</taxon>
        <taxon>Pseudomonadota</taxon>
        <taxon>Alphaproteobacteria</taxon>
        <taxon>Rhodobacterales</taxon>
        <taxon>Roseobacteraceae</taxon>
        <taxon>Roseovarius</taxon>
    </lineage>
</organism>
<dbReference type="InterPro" id="IPR018060">
    <property type="entry name" value="HTH_AraC"/>
</dbReference>
<evidence type="ECO:0000256" key="2">
    <source>
        <dbReference type="ARBA" id="ARBA00023125"/>
    </source>
</evidence>
<dbReference type="PANTHER" id="PTHR43130">
    <property type="entry name" value="ARAC-FAMILY TRANSCRIPTIONAL REGULATOR"/>
    <property type="match status" value="1"/>
</dbReference>
<feature type="domain" description="HTH araC/xylS-type" evidence="4">
    <location>
        <begin position="234"/>
        <end position="332"/>
    </location>
</feature>
<evidence type="ECO:0000259" key="4">
    <source>
        <dbReference type="PROSITE" id="PS01124"/>
    </source>
</evidence>
<dbReference type="CDD" id="cd03136">
    <property type="entry name" value="GATase1_AraC_ArgR_like"/>
    <property type="match status" value="1"/>
</dbReference>
<accession>A0A1X7BPK7</accession>
<dbReference type="Gene3D" id="1.10.10.60">
    <property type="entry name" value="Homeodomain-like"/>
    <property type="match status" value="1"/>
</dbReference>
<keyword evidence="3" id="KW-0804">Transcription</keyword>
<sequence>MTERSFVPKGAANFRVDYDGPPRDFYFLLLPKLTMLAFSSAVEPLRVANQVTNRELYRWFVMTEDGNPVRCSNGIMITPDTALKNLPKSATAFVCSGIEPVDSTSPRITAWLSRQRAFGCQAGGICTGAFALAQAGLLEDRVFTLHWENRPAFVESFIGLEPTGNLYEDDGGLMTCGGGSAATDMMLAMIEKDHGKDLAVVVADMCIHFRSDSRKSLQKSAYSVALSSRNQHLITAMQFINENLENPVEIDDVAAQADISRRQLERLFKKYVGVSPAQFYIDQRISRAHALLNETALSVNEIAVATGFSSSSQLSLRFRKRFGKSPGAFRKSWAEQTDQTEGG</sequence>
<dbReference type="PANTHER" id="PTHR43130:SF3">
    <property type="entry name" value="HTH-TYPE TRANSCRIPTIONAL REGULATOR RV1931C"/>
    <property type="match status" value="1"/>
</dbReference>
<dbReference type="InterPro" id="IPR029062">
    <property type="entry name" value="Class_I_gatase-like"/>
</dbReference>
<dbReference type="InterPro" id="IPR002818">
    <property type="entry name" value="DJ-1/PfpI"/>
</dbReference>
<dbReference type="Pfam" id="PF12833">
    <property type="entry name" value="HTH_18"/>
    <property type="match status" value="1"/>
</dbReference>
<evidence type="ECO:0000313" key="5">
    <source>
        <dbReference type="EMBL" id="SMC11578.1"/>
    </source>
</evidence>
<dbReference type="AlphaFoldDB" id="A0A1X7BPK7"/>
<dbReference type="Proteomes" id="UP000193224">
    <property type="component" value="Unassembled WGS sequence"/>
</dbReference>
<dbReference type="GO" id="GO:0043565">
    <property type="term" value="F:sequence-specific DNA binding"/>
    <property type="evidence" value="ECO:0007669"/>
    <property type="project" value="InterPro"/>
</dbReference>